<sequence>MNIAQHIEQWRKAGIVLFVKDGKLGARSKPGAMTPDISQHIKANKDAIILFLEQLDTEKLLSFDASDELHAVASFAQQRFWLLHQITGGSPHHNMAFTLPLASDTQLPLVKEAISILVSRHASLRTYFYAEEDTLFQKIDDHCVPGLTIRTVSNDTALFSAVNAHHQTTFDLCQAPLINLALFKSDEGRILLSVVMHHAIGDDWSTAILGKEFLAAYQALENNRPPALPEIKHTYADYARWQHKTFFDNGKPSKRLQEHLNFWRHELADAPRAIRFPVDEQTDNYQSYQGERATLTVPDALSLKVRNYAKQNGVSMFELMLASLSALMFKWANTHDVVIGSVEAGREQQEVINMIGCFINFLAIRTQYQNDDTLASLLKNVQTTFSKIRKYQTCPFDFIVNEINPARGGKSPLYNVSLRYQNIQLLDTSSINGDTALDDLLPDAVNAQLDLMFSFIDIGESTALCLDYNTAMFEPTLAKALLEDYWKIILTFVDSDNTTISNLALSNKLLAYSEPSTYLLGNFSVEPMQPSLAFWHDKLDFVHQWKFGPFNQIQQELLNLNSALYSDFTANSAILLNWESWLVGGQPLEFAQTQSRQLLQIITQQEKHLKPCHIVFGPLSSKVAEAYSQQIAELENEFVSQLANISHISVTPNSTLSALYPVSNAFDEDSFKSANIAYTPEGYAALSTTIIRTLYRPKKEQTKVLVLDCDNTLWQGVVGEIGAEKLAVTEPFKAIQTLALSLKKKGVLLALCSKNEEMDVWNAFDHTPDMLLVKEDITTTRINWASKSENIRAIAAELNLGLDSFVFIDDDPVQCAEVTANCPEVLVLQRPKLDTISTWLAHLWVFDAALADELASDRTTQYKQNQKRNKYKAAAKTFAEYLASLNTVITFSPIEEGNLPRVSELSLRTNQFNTSLRRYDEATLAKRFNSNQLKGFVVRVSDIFGDLGIVGAVLWEKQDTQFCLDSFLLSCRAMGRGVEHKMMAYFGAIAGHHTCTIPVAVGERNTPARNFLSHIGVYPESTGISGDTLAQIEFDATKASSDASTTAKGTNENQNVKELKLPLSSWSASALHFDMAKIVEASGTRASALGTSKTYVAPTTEIQKLLCDEIAALLQIPKVGLKDNFFSLGGNSIQAVQFQSILTKKGISFALPLLFGEHDLASLAVSIKDESNQNALPSATNNIAYDIGFNDHWLFRRPQRNHWNVSELFVVREDFDPTNAKKAIVAILQHHEGLRRVWRYEDGTWHQHYQSLEDMKDWWLEYDFSHLDCISQTVELEQVCTALQKQLDIEKQLFYVVRFKLGNETPGRIFLVFHHLVVDGYSLGVLKEDLMLAYGQLTARQPVLLPRTQTQLNQFIEHQLARAKASAPEYIENWLSKDWTTCANIDDVSLRNANEHSLVEPELITTQFDDELSDLLEKVIKKNRFDIESLVISALSLAYQTWTKGNKAFLCITRNNRAHEGFNLSRTVGWISRYDFVYLDQPQSHCIESYLSVVSKQISQAEKPSQALQYARFKDPHLAKMIAPIPEHNIEFNYVPKANSVEDAQDTLAPENKGKEEGLHPPTFAPFGKLSSENGKLTLVWGYSPAMYSREDIRLFSSLHIQQIRKLARTLLDGSHK</sequence>
<accession>A0ABT5QHR9</accession>
<dbReference type="Gene3D" id="3.40.50.1110">
    <property type="entry name" value="SGNH hydrolase"/>
    <property type="match status" value="1"/>
</dbReference>
<dbReference type="PANTHER" id="PTHR45398">
    <property type="match status" value="1"/>
</dbReference>
<dbReference type="RefSeq" id="WP_274140449.1">
    <property type="nucleotide sequence ID" value="NZ_JAJUBB010000002.1"/>
</dbReference>
<dbReference type="Gene3D" id="1.10.10.1830">
    <property type="entry name" value="Non-ribosomal peptide synthase, adenylation domain"/>
    <property type="match status" value="1"/>
</dbReference>
<dbReference type="InterPro" id="IPR036514">
    <property type="entry name" value="SGNH_hydro_sf"/>
</dbReference>
<dbReference type="SUPFAM" id="SSF52777">
    <property type="entry name" value="CoA-dependent acyltransferases"/>
    <property type="match status" value="4"/>
</dbReference>
<evidence type="ECO:0000313" key="3">
    <source>
        <dbReference type="Proteomes" id="UP001149821"/>
    </source>
</evidence>
<protein>
    <submittedName>
        <fullName evidence="2">HAD-IIIC family phosphatase</fullName>
    </submittedName>
</protein>
<evidence type="ECO:0000313" key="2">
    <source>
        <dbReference type="EMBL" id="MDD1780394.1"/>
    </source>
</evidence>
<dbReference type="Pfam" id="PF00668">
    <property type="entry name" value="Condensation"/>
    <property type="match status" value="2"/>
</dbReference>
<proteinExistence type="predicted"/>
<name>A0ABT5QHR9_9GAMM</name>
<dbReference type="Pfam" id="PF18563">
    <property type="entry name" value="TubC_N"/>
    <property type="match status" value="1"/>
</dbReference>
<dbReference type="InterPro" id="IPR041464">
    <property type="entry name" value="TubC_N"/>
</dbReference>
<dbReference type="Proteomes" id="UP001149821">
    <property type="component" value="Unassembled WGS sequence"/>
</dbReference>
<dbReference type="SUPFAM" id="SSF47336">
    <property type="entry name" value="ACP-like"/>
    <property type="match status" value="1"/>
</dbReference>
<dbReference type="PANTHER" id="PTHR45398:SF1">
    <property type="entry name" value="ENZYME, PUTATIVE (JCVI)-RELATED"/>
    <property type="match status" value="1"/>
</dbReference>
<comment type="caution">
    <text evidence="2">The sequence shown here is derived from an EMBL/GenBank/DDBJ whole genome shotgun (WGS) entry which is preliminary data.</text>
</comment>
<dbReference type="InterPro" id="IPR036736">
    <property type="entry name" value="ACP-like_sf"/>
</dbReference>
<organism evidence="2 3">
    <name type="scientific">Enterovibrio qingdaonensis</name>
    <dbReference type="NCBI Taxonomy" id="2899818"/>
    <lineage>
        <taxon>Bacteria</taxon>
        <taxon>Pseudomonadati</taxon>
        <taxon>Pseudomonadota</taxon>
        <taxon>Gammaproteobacteria</taxon>
        <taxon>Vibrionales</taxon>
        <taxon>Vibrionaceae</taxon>
        <taxon>Enterovibrio</taxon>
    </lineage>
</organism>
<dbReference type="InterPro" id="IPR023213">
    <property type="entry name" value="CAT-like_dom_sf"/>
</dbReference>
<keyword evidence="3" id="KW-1185">Reference proteome</keyword>
<dbReference type="PROSITE" id="PS50075">
    <property type="entry name" value="CARRIER"/>
    <property type="match status" value="1"/>
</dbReference>
<evidence type="ECO:0000259" key="1">
    <source>
        <dbReference type="PROSITE" id="PS50075"/>
    </source>
</evidence>
<dbReference type="Gene3D" id="3.30.559.10">
    <property type="entry name" value="Chloramphenicol acetyltransferase-like domain"/>
    <property type="match status" value="2"/>
</dbReference>
<feature type="domain" description="Carrier" evidence="1">
    <location>
        <begin position="1097"/>
        <end position="1171"/>
    </location>
</feature>
<dbReference type="Gene3D" id="1.10.1200.10">
    <property type="entry name" value="ACP-like"/>
    <property type="match status" value="1"/>
</dbReference>
<dbReference type="EMBL" id="JAJUBB010000002">
    <property type="protein sequence ID" value="MDD1780394.1"/>
    <property type="molecule type" value="Genomic_DNA"/>
</dbReference>
<dbReference type="CDD" id="cd19531">
    <property type="entry name" value="LCL_NRPS-like"/>
    <property type="match status" value="1"/>
</dbReference>
<dbReference type="InterPro" id="IPR001242">
    <property type="entry name" value="Condensation_dom"/>
</dbReference>
<dbReference type="InterPro" id="IPR010037">
    <property type="entry name" value="FkbH_domain"/>
</dbReference>
<dbReference type="InterPro" id="IPR036412">
    <property type="entry name" value="HAD-like_sf"/>
</dbReference>
<dbReference type="Gene3D" id="3.40.50.1000">
    <property type="entry name" value="HAD superfamily/HAD-like"/>
    <property type="match status" value="1"/>
</dbReference>
<dbReference type="Pfam" id="PF00550">
    <property type="entry name" value="PP-binding"/>
    <property type="match status" value="1"/>
</dbReference>
<dbReference type="InterPro" id="IPR023214">
    <property type="entry name" value="HAD_sf"/>
</dbReference>
<dbReference type="SUPFAM" id="SSF56784">
    <property type="entry name" value="HAD-like"/>
    <property type="match status" value="1"/>
</dbReference>
<dbReference type="InterPro" id="IPR044894">
    <property type="entry name" value="TubC_N_sf"/>
</dbReference>
<dbReference type="InterPro" id="IPR009081">
    <property type="entry name" value="PP-bd_ACP"/>
</dbReference>
<gene>
    <name evidence="2" type="ORF">LRP49_04185</name>
</gene>
<dbReference type="NCBIfam" id="TIGR01686">
    <property type="entry name" value="FkbH"/>
    <property type="match status" value="1"/>
</dbReference>
<dbReference type="NCBIfam" id="TIGR01681">
    <property type="entry name" value="HAD-SF-IIIC"/>
    <property type="match status" value="1"/>
</dbReference>
<reference evidence="2" key="1">
    <citation type="submission" date="2021-12" db="EMBL/GenBank/DDBJ databases">
        <title>Enterovibrio ZSDZ35 sp. nov. and Enterovibrio ZSDZ42 sp. nov., isolated from coastal seawater in Qingdao.</title>
        <authorList>
            <person name="Zhang P."/>
        </authorList>
    </citation>
    <scope>NUCLEOTIDE SEQUENCE</scope>
    <source>
        <strain evidence="2">ZSDZ35</strain>
    </source>
</reference>
<dbReference type="Gene3D" id="3.30.559.30">
    <property type="entry name" value="Nonribosomal peptide synthetase, condensation domain"/>
    <property type="match status" value="2"/>
</dbReference>
<dbReference type="InterPro" id="IPR010033">
    <property type="entry name" value="HAD_SF_ppase_IIIC"/>
</dbReference>